<dbReference type="AlphaFoldDB" id="A0A6S7BSC4"/>
<proteinExistence type="predicted"/>
<name>A0A6S7BSC4_9BURK</name>
<keyword evidence="3" id="KW-1185">Reference proteome</keyword>
<protein>
    <submittedName>
        <fullName evidence="2">Uncharacterized protein</fullName>
    </submittedName>
</protein>
<dbReference type="EMBL" id="CADIJQ010000008">
    <property type="protein sequence ID" value="CAB3726622.1"/>
    <property type="molecule type" value="Genomic_DNA"/>
</dbReference>
<evidence type="ECO:0000256" key="1">
    <source>
        <dbReference type="SAM" id="MobiDB-lite"/>
    </source>
</evidence>
<evidence type="ECO:0000313" key="2">
    <source>
        <dbReference type="EMBL" id="CAB3726622.1"/>
    </source>
</evidence>
<sequence length="79" mass="9003">MQARWARLPVLQPAVKPEPVLAWGLPSARQSEQKLARQSEQKLARQSGQQLAQKPEQKPEQKPAQESDRQEREPVPAQE</sequence>
<accession>A0A6S7BSC4</accession>
<reference evidence="2 3" key="1">
    <citation type="submission" date="2020-04" db="EMBL/GenBank/DDBJ databases">
        <authorList>
            <person name="De Canck E."/>
        </authorList>
    </citation>
    <scope>NUCLEOTIDE SEQUENCE [LARGE SCALE GENOMIC DNA]</scope>
    <source>
        <strain evidence="2 3">LMG 3441</strain>
    </source>
</reference>
<dbReference type="Proteomes" id="UP000494269">
    <property type="component" value="Unassembled WGS sequence"/>
</dbReference>
<gene>
    <name evidence="2" type="ORF">LMG3441_04291</name>
</gene>
<feature type="region of interest" description="Disordered" evidence="1">
    <location>
        <begin position="31"/>
        <end position="79"/>
    </location>
</feature>
<feature type="compositionally biased region" description="Basic and acidic residues" evidence="1">
    <location>
        <begin position="55"/>
        <end position="79"/>
    </location>
</feature>
<organism evidence="2 3">
    <name type="scientific">Achromobacter kerstersii</name>
    <dbReference type="NCBI Taxonomy" id="1353890"/>
    <lineage>
        <taxon>Bacteria</taxon>
        <taxon>Pseudomonadati</taxon>
        <taxon>Pseudomonadota</taxon>
        <taxon>Betaproteobacteria</taxon>
        <taxon>Burkholderiales</taxon>
        <taxon>Alcaligenaceae</taxon>
        <taxon>Achromobacter</taxon>
    </lineage>
</organism>
<feature type="compositionally biased region" description="Basic and acidic residues" evidence="1">
    <location>
        <begin position="31"/>
        <end position="43"/>
    </location>
</feature>
<evidence type="ECO:0000313" key="3">
    <source>
        <dbReference type="Proteomes" id="UP000494269"/>
    </source>
</evidence>